<keyword evidence="1" id="KW-0472">Membrane</keyword>
<feature type="transmembrane region" description="Helical" evidence="1">
    <location>
        <begin position="55"/>
        <end position="72"/>
    </location>
</feature>
<dbReference type="EMBL" id="JACVEL010000013">
    <property type="protein sequence ID" value="MBC9813671.1"/>
    <property type="molecule type" value="Genomic_DNA"/>
</dbReference>
<feature type="transmembrane region" description="Helical" evidence="1">
    <location>
        <begin position="7"/>
        <end position="27"/>
    </location>
</feature>
<accession>A0A8J6PKZ0</accession>
<evidence type="ECO:0000313" key="2">
    <source>
        <dbReference type="EMBL" id="MBC9813671.1"/>
    </source>
</evidence>
<organism evidence="2 3">
    <name type="scientific">Taishania pollutisoli</name>
    <dbReference type="NCBI Taxonomy" id="2766479"/>
    <lineage>
        <taxon>Bacteria</taxon>
        <taxon>Pseudomonadati</taxon>
        <taxon>Bacteroidota</taxon>
        <taxon>Flavobacteriia</taxon>
        <taxon>Flavobacteriales</taxon>
        <taxon>Crocinitomicaceae</taxon>
        <taxon>Taishania</taxon>
    </lineage>
</organism>
<dbReference type="RefSeq" id="WP_216714689.1">
    <property type="nucleotide sequence ID" value="NZ_JACVEL010000013.1"/>
</dbReference>
<keyword evidence="1" id="KW-0812">Transmembrane</keyword>
<keyword evidence="1" id="KW-1133">Transmembrane helix</keyword>
<proteinExistence type="predicted"/>
<comment type="caution">
    <text evidence="2">The sequence shown here is derived from an EMBL/GenBank/DDBJ whole genome shotgun (WGS) entry which is preliminary data.</text>
</comment>
<name>A0A8J6PKZ0_9FLAO</name>
<gene>
    <name evidence="2" type="ORF">H9Y05_14440</name>
</gene>
<feature type="transmembrane region" description="Helical" evidence="1">
    <location>
        <begin position="109"/>
        <end position="129"/>
    </location>
</feature>
<evidence type="ECO:0000313" key="3">
    <source>
        <dbReference type="Proteomes" id="UP000652681"/>
    </source>
</evidence>
<dbReference type="AlphaFoldDB" id="A0A8J6PKZ0"/>
<sequence>MNKKLIITRVILILAFVMYLVSLLMPYKIYQDVNPLAPQDTYRPYSGGPGYDTEYILFFIFFIPALVFGLVRHTITMKALLLVFSVLLFGFACFVYSEDFSPDYSRPHMGFFLFFISTVLFLAVAIYKIRIPVPKRKEKHLDLLDDF</sequence>
<dbReference type="Proteomes" id="UP000652681">
    <property type="component" value="Unassembled WGS sequence"/>
</dbReference>
<protein>
    <submittedName>
        <fullName evidence="2">Uncharacterized protein</fullName>
    </submittedName>
</protein>
<reference evidence="2" key="1">
    <citation type="submission" date="2020-09" db="EMBL/GenBank/DDBJ databases">
        <title>Taishania pollutisoli gen. nov., sp. nov., Isolated from Tetrabromobisphenol A-Contaminated Soil.</title>
        <authorList>
            <person name="Chen Q."/>
        </authorList>
    </citation>
    <scope>NUCLEOTIDE SEQUENCE</scope>
    <source>
        <strain evidence="2">CZZ-1</strain>
    </source>
</reference>
<feature type="transmembrane region" description="Helical" evidence="1">
    <location>
        <begin position="79"/>
        <end position="97"/>
    </location>
</feature>
<keyword evidence="3" id="KW-1185">Reference proteome</keyword>
<evidence type="ECO:0000256" key="1">
    <source>
        <dbReference type="SAM" id="Phobius"/>
    </source>
</evidence>